<evidence type="ECO:0000313" key="1">
    <source>
        <dbReference type="EMBL" id="TYB74056.1"/>
    </source>
</evidence>
<gene>
    <name evidence="1" type="ORF">ES674_15000</name>
</gene>
<dbReference type="AlphaFoldDB" id="A0A5D0QZL4"/>
<comment type="caution">
    <text evidence="1">The sequence shown here is derived from an EMBL/GenBank/DDBJ whole genome shotgun (WGS) entry which is preliminary data.</text>
</comment>
<protein>
    <recommendedName>
        <fullName evidence="3">Restriction endonuclease</fullName>
    </recommendedName>
</protein>
<dbReference type="RefSeq" id="WP_148405386.1">
    <property type="nucleotide sequence ID" value="NZ_VSKK01000006.1"/>
</dbReference>
<evidence type="ECO:0000313" key="2">
    <source>
        <dbReference type="Proteomes" id="UP000323720"/>
    </source>
</evidence>
<accession>A0A5D0QZL4</accession>
<name>A0A5D0QZL4_9FLAO</name>
<dbReference type="OrthoDB" id="8479834at2"/>
<reference evidence="1 2" key="1">
    <citation type="submission" date="2019-08" db="EMBL/GenBank/DDBJ databases">
        <title>Genomes of Antarctic Bizionia species.</title>
        <authorList>
            <person name="Bowman J.P."/>
        </authorList>
    </citation>
    <scope>NUCLEOTIDE SEQUENCE [LARGE SCALE GENOMIC DNA]</scope>
    <source>
        <strain evidence="1 2">ADA-4</strain>
    </source>
</reference>
<organism evidence="1 2">
    <name type="scientific">Bizionia myxarmorum</name>
    <dbReference type="NCBI Taxonomy" id="291186"/>
    <lineage>
        <taxon>Bacteria</taxon>
        <taxon>Pseudomonadati</taxon>
        <taxon>Bacteroidota</taxon>
        <taxon>Flavobacteriia</taxon>
        <taxon>Flavobacteriales</taxon>
        <taxon>Flavobacteriaceae</taxon>
        <taxon>Bizionia</taxon>
    </lineage>
</organism>
<proteinExistence type="predicted"/>
<keyword evidence="2" id="KW-1185">Reference proteome</keyword>
<evidence type="ECO:0008006" key="3">
    <source>
        <dbReference type="Google" id="ProtNLM"/>
    </source>
</evidence>
<dbReference type="Proteomes" id="UP000323720">
    <property type="component" value="Unassembled WGS sequence"/>
</dbReference>
<sequence length="283" mass="33094">MSEQEKPMDDKSYDLNKLFDFFEYWRKHTHPTEFYNEGWLLKVLVYAITDFGLTDHELYVNEKEQFFSEGLLRSPFLTNGTKNPFAESHTHADGAIGDFSIGNAKHKGLLELTGNKLNIFEAKINSGFSTGVTNASFFNQAARYIACITETIGKEKVLDDLSIGFYLVVPESQFEKKNKKNNDKMNFKEFLNEKHILDIVKRRVDQYKDEADYDERKEWLETKFKPVIEKLAINNLKPLFYEDIIAELKEYTFIDKIKDFYDLCLENNGLEKKYNNTDNIKSS</sequence>
<dbReference type="EMBL" id="VSKK01000006">
    <property type="protein sequence ID" value="TYB74056.1"/>
    <property type="molecule type" value="Genomic_DNA"/>
</dbReference>